<protein>
    <submittedName>
        <fullName evidence="1">Uncharacterized protein</fullName>
    </submittedName>
</protein>
<accession>I5AX64</accession>
<evidence type="ECO:0000313" key="1">
    <source>
        <dbReference type="EMBL" id="EIM58387.1"/>
    </source>
</evidence>
<keyword evidence="2" id="KW-1185">Reference proteome</keyword>
<dbReference type="HOGENOM" id="CLU_3216375_0_0_9"/>
<dbReference type="AlphaFoldDB" id="I5AX64"/>
<name>I5AX64_EUBC6</name>
<organism evidence="1 2">
    <name type="scientific">Eubacterium cellulosolvens (strain ATCC 43171 / JCM 9499 / 6)</name>
    <name type="common">Cillobacterium cellulosolvens</name>
    <dbReference type="NCBI Taxonomy" id="633697"/>
    <lineage>
        <taxon>Bacteria</taxon>
        <taxon>Bacillati</taxon>
        <taxon>Bacillota</taxon>
        <taxon>Clostridia</taxon>
        <taxon>Eubacteriales</taxon>
        <taxon>Eubacteriaceae</taxon>
        <taxon>Eubacterium</taxon>
    </lineage>
</organism>
<evidence type="ECO:0000313" key="2">
    <source>
        <dbReference type="Proteomes" id="UP000005753"/>
    </source>
</evidence>
<proteinExistence type="predicted"/>
<dbReference type="EMBL" id="CM001487">
    <property type="protein sequence ID" value="EIM58387.1"/>
    <property type="molecule type" value="Genomic_DNA"/>
</dbReference>
<dbReference type="STRING" id="633697.EubceDRAFT1_2680"/>
<reference evidence="1 2" key="2">
    <citation type="submission" date="2012-02" db="EMBL/GenBank/DDBJ databases">
        <title>Improved High-Quality Draft sequence of Eubacterium cellulosolvens 6.</title>
        <authorList>
            <consortium name="US DOE Joint Genome Institute"/>
            <person name="Lucas S."/>
            <person name="Han J."/>
            <person name="Lapidus A."/>
            <person name="Cheng J.-F."/>
            <person name="Goodwin L."/>
            <person name="Pitluck S."/>
            <person name="Peters L."/>
            <person name="Mikhailova N."/>
            <person name="Gu W."/>
            <person name="Detter J.C."/>
            <person name="Han C."/>
            <person name="Tapia R."/>
            <person name="Land M."/>
            <person name="Hauser L."/>
            <person name="Kyrpides N."/>
            <person name="Ivanova N."/>
            <person name="Pagani I."/>
            <person name="Johnson E."/>
            <person name="Mukhopadhyay B."/>
            <person name="Anderson I."/>
            <person name="Woyke T."/>
        </authorList>
    </citation>
    <scope>NUCLEOTIDE SEQUENCE [LARGE SCALE GENOMIC DNA]</scope>
    <source>
        <strain evidence="1 2">6</strain>
    </source>
</reference>
<gene>
    <name evidence="1" type="ORF">EubceDRAFT1_2680</name>
</gene>
<dbReference type="Proteomes" id="UP000005753">
    <property type="component" value="Chromosome"/>
</dbReference>
<reference evidence="1 2" key="1">
    <citation type="submission" date="2010-08" db="EMBL/GenBank/DDBJ databases">
        <authorList>
            <consortium name="US DOE Joint Genome Institute (JGI-PGF)"/>
            <person name="Lucas S."/>
            <person name="Copeland A."/>
            <person name="Lapidus A."/>
            <person name="Cheng J.-F."/>
            <person name="Bruce D."/>
            <person name="Goodwin L."/>
            <person name="Pitluck S."/>
            <person name="Land M.L."/>
            <person name="Hauser L."/>
            <person name="Chang Y.-J."/>
            <person name="Anderson I.J."/>
            <person name="Johnson E."/>
            <person name="Mulhopadhyay B."/>
            <person name="Kyrpides N."/>
            <person name="Woyke T.J."/>
        </authorList>
    </citation>
    <scope>NUCLEOTIDE SEQUENCE [LARGE SCALE GENOMIC DNA]</scope>
    <source>
        <strain evidence="1 2">6</strain>
    </source>
</reference>
<sequence>MLKKKKTEAITKATYRELPNGYLETIQKGAACQWHAFSADRNGV</sequence>